<reference evidence="1 2" key="1">
    <citation type="submission" date="2019-03" db="EMBL/GenBank/DDBJ databases">
        <title>Single cell metagenomics reveals metabolic interactions within the superorganism composed of flagellate Streblomastix strix and complex community of Bacteroidetes bacteria on its surface.</title>
        <authorList>
            <person name="Treitli S.C."/>
            <person name="Kolisko M."/>
            <person name="Husnik F."/>
            <person name="Keeling P."/>
            <person name="Hampl V."/>
        </authorList>
    </citation>
    <scope>NUCLEOTIDE SEQUENCE [LARGE SCALE GENOMIC DNA]</scope>
    <source>
        <strain evidence="1">ST1C</strain>
    </source>
</reference>
<organism evidence="1 2">
    <name type="scientific">Streblomastix strix</name>
    <dbReference type="NCBI Taxonomy" id="222440"/>
    <lineage>
        <taxon>Eukaryota</taxon>
        <taxon>Metamonada</taxon>
        <taxon>Preaxostyla</taxon>
        <taxon>Oxymonadida</taxon>
        <taxon>Streblomastigidae</taxon>
        <taxon>Streblomastix</taxon>
    </lineage>
</organism>
<sequence>MTQGKMRYINPFNPRDQRSYHEDEFLKGRTFLQVMDLYPRDMQLNEFRTLMFNKLDKRQLTKTGKPAVKPKYYLKKEDK</sequence>
<gene>
    <name evidence="1" type="ORF">EZS28_006693</name>
</gene>
<evidence type="ECO:0000313" key="1">
    <source>
        <dbReference type="EMBL" id="KAA6397779.1"/>
    </source>
</evidence>
<dbReference type="Proteomes" id="UP000324800">
    <property type="component" value="Unassembled WGS sequence"/>
</dbReference>
<evidence type="ECO:0000313" key="2">
    <source>
        <dbReference type="Proteomes" id="UP000324800"/>
    </source>
</evidence>
<protein>
    <submittedName>
        <fullName evidence="1">Uncharacterized protein</fullName>
    </submittedName>
</protein>
<proteinExistence type="predicted"/>
<accession>A0A5J4WUE5</accession>
<dbReference type="AlphaFoldDB" id="A0A5J4WUE5"/>
<dbReference type="EMBL" id="SNRW01001105">
    <property type="protein sequence ID" value="KAA6397779.1"/>
    <property type="molecule type" value="Genomic_DNA"/>
</dbReference>
<name>A0A5J4WUE5_9EUKA</name>
<comment type="caution">
    <text evidence="1">The sequence shown here is derived from an EMBL/GenBank/DDBJ whole genome shotgun (WGS) entry which is preliminary data.</text>
</comment>